<dbReference type="InterPro" id="IPR013766">
    <property type="entry name" value="Thioredoxin_domain"/>
</dbReference>
<dbReference type="GO" id="GO:0015035">
    <property type="term" value="F:protein-disulfide reductase activity"/>
    <property type="evidence" value="ECO:0007669"/>
    <property type="project" value="TreeGrafter"/>
</dbReference>
<keyword evidence="14" id="KW-1185">Reference proteome</keyword>
<reference evidence="12 15" key="3">
    <citation type="journal article" date="2016" name="Nat. Commun.">
        <title>Genomes of cryptic chimpanzee Plasmodium species reveal key evolutionary events leading to human malaria.</title>
        <authorList>
            <person name="Sundararaman S.A."/>
            <person name="Plenderleith L.J."/>
            <person name="Liu W."/>
            <person name="Loy D.E."/>
            <person name="Learn G.H."/>
            <person name="Li Y."/>
            <person name="Shaw K.S."/>
            <person name="Ayouba A."/>
            <person name="Peeters M."/>
            <person name="Speede S."/>
            <person name="Shaw G.M."/>
            <person name="Bushman F.D."/>
            <person name="Brisson D."/>
            <person name="Rayner J.C."/>
            <person name="Sharp P.M."/>
            <person name="Hahn B.H."/>
        </authorList>
    </citation>
    <scope>NUCLEOTIDE SEQUENCE [LARGE SCALE GENOMIC DNA]</scope>
    <source>
        <strain evidence="12 15">SY57</strain>
    </source>
</reference>
<organism evidence="11 14">
    <name type="scientific">Plasmodium reichenowi</name>
    <dbReference type="NCBI Taxonomy" id="5854"/>
    <lineage>
        <taxon>Eukaryota</taxon>
        <taxon>Sar</taxon>
        <taxon>Alveolata</taxon>
        <taxon>Apicomplexa</taxon>
        <taxon>Aconoidasida</taxon>
        <taxon>Haemosporida</taxon>
        <taxon>Plasmodiidae</taxon>
        <taxon>Plasmodium</taxon>
        <taxon>Plasmodium (Laverania)</taxon>
    </lineage>
</organism>
<evidence type="ECO:0000256" key="4">
    <source>
        <dbReference type="ARBA" id="ARBA00022982"/>
    </source>
</evidence>
<protein>
    <recommendedName>
        <fullName evidence="8">Thioredoxin 2</fullName>
    </recommendedName>
</protein>
<keyword evidence="9" id="KW-0812">Transmembrane</keyword>
<reference evidence="13 16" key="4">
    <citation type="submission" date="2016-09" db="EMBL/GenBank/DDBJ databases">
        <authorList>
            <consortium name="Pathogen Informatics"/>
        </authorList>
    </citation>
    <scope>NUCLEOTIDE SEQUENCE [LARGE SCALE GENOMIC DNA]</scope>
</reference>
<dbReference type="PANTHER" id="PTHR45663:SF11">
    <property type="entry name" value="GEO12009P1"/>
    <property type="match status" value="1"/>
</dbReference>
<sequence>MKKYIFFFLFSFINFFFVYDVICTKEVTSTNDDPLTPLNRFDKYYLRMFKKVPRLQQNGSNIINGVNMKNTVIVLYFFAKWCQACTMQSTEMDKLQKYYGKRIYLLKVDLDKNEALARKFSVKSLPTIILLKNKTMLARKDHFVSSNDLIALIKKHL</sequence>
<evidence type="ECO:0000256" key="5">
    <source>
        <dbReference type="ARBA" id="ARBA00023157"/>
    </source>
</evidence>
<dbReference type="EMBL" id="LT969576">
    <property type="protein sequence ID" value="SOV82079.1"/>
    <property type="molecule type" value="Genomic_DNA"/>
</dbReference>
<dbReference type="VEuPathDB" id="PlasmoDB:PRG01_1347600"/>
<dbReference type="Proteomes" id="UP000240500">
    <property type="component" value="Chromosome 13"/>
</dbReference>
<gene>
    <name evidence="11" type="primary">TRX2</name>
    <name evidence="11" type="ORF">PRCDC_1344100</name>
    <name evidence="13" type="ORF">PRG01_1347600</name>
    <name evidence="12" type="ORF">PRSY57_1344100</name>
</gene>
<dbReference type="GeneID" id="24533013"/>
<evidence type="ECO:0000256" key="9">
    <source>
        <dbReference type="SAM" id="Phobius"/>
    </source>
</evidence>
<dbReference type="GO" id="GO:0005737">
    <property type="term" value="C:cytoplasm"/>
    <property type="evidence" value="ECO:0007669"/>
    <property type="project" value="TreeGrafter"/>
</dbReference>
<keyword evidence="2" id="KW-0813">Transport</keyword>
<evidence type="ECO:0000259" key="10">
    <source>
        <dbReference type="PROSITE" id="PS51352"/>
    </source>
</evidence>
<dbReference type="Gene3D" id="3.40.30.10">
    <property type="entry name" value="Glutaredoxin"/>
    <property type="match status" value="1"/>
</dbReference>
<dbReference type="Proteomes" id="UP000027581">
    <property type="component" value="Unassembled WGS sequence"/>
</dbReference>
<dbReference type="AlphaFoldDB" id="A0A060RXP7"/>
<keyword evidence="6" id="KW-0676">Redox-active center</keyword>
<feature type="domain" description="Thioredoxin" evidence="10">
    <location>
        <begin position="46"/>
        <end position="157"/>
    </location>
</feature>
<evidence type="ECO:0000313" key="15">
    <source>
        <dbReference type="Proteomes" id="UP000076359"/>
    </source>
</evidence>
<evidence type="ECO:0000256" key="7">
    <source>
        <dbReference type="ARBA" id="ARBA00056092"/>
    </source>
</evidence>
<keyword evidence="3" id="KW-0732">Signal</keyword>
<dbReference type="SUPFAM" id="SSF52833">
    <property type="entry name" value="Thioredoxin-like"/>
    <property type="match status" value="1"/>
</dbReference>
<reference evidence="11" key="1">
    <citation type="submission" date="2014-01" db="EMBL/GenBank/DDBJ databases">
        <authorList>
            <person name="Aslett M."/>
        </authorList>
    </citation>
    <scope>NUCLEOTIDE SEQUENCE</scope>
    <source>
        <strain evidence="11">CDC</strain>
    </source>
</reference>
<dbReference type="EMBL" id="LVLA01000014">
    <property type="protein sequence ID" value="KYN94874.1"/>
    <property type="molecule type" value="Genomic_DNA"/>
</dbReference>
<evidence type="ECO:0000256" key="2">
    <source>
        <dbReference type="ARBA" id="ARBA00022448"/>
    </source>
</evidence>
<dbReference type="Pfam" id="PF00085">
    <property type="entry name" value="Thioredoxin"/>
    <property type="match status" value="1"/>
</dbReference>
<reference evidence="11" key="2">
    <citation type="submission" date="2014-05" db="EMBL/GenBank/DDBJ databases">
        <title>The genome sequences of chimpanzee malaria parasites reveal the path to human adaptation.</title>
        <authorList>
            <person name="Otto T.D."/>
            <person name="Rayner J.C."/>
            <person name="Boehme U."/>
            <person name="Pain A."/>
            <person name="Spottiswoode N."/>
            <person name="Sanders M."/>
            <person name="Quail M."/>
            <person name="Ollomo B."/>
            <person name="Renaud F."/>
            <person name="Thomas A.W."/>
            <person name="Prugnolle F."/>
            <person name="Conway D.J."/>
            <person name="Newbold C."/>
            <person name="Berriman M."/>
        </authorList>
    </citation>
    <scope>NUCLEOTIDE SEQUENCE [LARGE SCALE GENOMIC DNA]</scope>
    <source>
        <strain evidence="11">CDC</strain>
    </source>
</reference>
<keyword evidence="5" id="KW-1015">Disulfide bond</keyword>
<proteinExistence type="inferred from homology"/>
<evidence type="ECO:0000313" key="12">
    <source>
        <dbReference type="EMBL" id="KYN94874.1"/>
    </source>
</evidence>
<dbReference type="VEuPathDB" id="PlasmoDB:PRCDC_1344100"/>
<evidence type="ECO:0000313" key="16">
    <source>
        <dbReference type="Proteomes" id="UP000240500"/>
    </source>
</evidence>
<evidence type="ECO:0000256" key="6">
    <source>
        <dbReference type="ARBA" id="ARBA00023284"/>
    </source>
</evidence>
<dbReference type="EMBL" id="HG810774">
    <property type="protein sequence ID" value="CDO66235.1"/>
    <property type="molecule type" value="Genomic_DNA"/>
</dbReference>
<evidence type="ECO:0000256" key="8">
    <source>
        <dbReference type="ARBA" id="ARBA00069140"/>
    </source>
</evidence>
<evidence type="ECO:0000313" key="13">
    <source>
        <dbReference type="EMBL" id="SOV82079.1"/>
    </source>
</evidence>
<feature type="transmembrane region" description="Helical" evidence="9">
    <location>
        <begin position="5"/>
        <end position="22"/>
    </location>
</feature>
<dbReference type="CDD" id="cd02947">
    <property type="entry name" value="TRX_family"/>
    <property type="match status" value="1"/>
</dbReference>
<evidence type="ECO:0000256" key="1">
    <source>
        <dbReference type="ARBA" id="ARBA00008987"/>
    </source>
</evidence>
<evidence type="ECO:0000313" key="14">
    <source>
        <dbReference type="Proteomes" id="UP000027581"/>
    </source>
</evidence>
<comment type="function">
    <text evidence="7">Participates in various redox reactions through the reversible oxidation of its active center dithiol to a disulfide and catalyzes dithiol-disulfide exchange reactions. As part of the translocon PTEX complex, plays a role in the export of parasite proteins into the host erythrocyte. The translocon PTEX complex is a multi-protein machinery resident in the parasite parasitophorous vacuolar membrane, responsible for protein secretion into host cells. May contribute to the unfolding of proteins containing the PEXEL localization motif before their passage through the translocon or regulate the PTEX complex function.</text>
</comment>
<dbReference type="FunFam" id="3.40.30.10:FF:000405">
    <property type="entry name" value="Thioredoxin 2"/>
    <property type="match status" value="1"/>
</dbReference>
<comment type="similarity">
    <text evidence="1">Belongs to the thioredoxin family.</text>
</comment>
<dbReference type="RefSeq" id="XP_012764819.1">
    <property type="nucleotide sequence ID" value="XM_012909365.1"/>
</dbReference>
<evidence type="ECO:0000313" key="11">
    <source>
        <dbReference type="EMBL" id="CDO66235.1"/>
    </source>
</evidence>
<accession>A0A060RXP7</accession>
<dbReference type="PROSITE" id="PS51352">
    <property type="entry name" value="THIOREDOXIN_2"/>
    <property type="match status" value="1"/>
</dbReference>
<dbReference type="PANTHER" id="PTHR45663">
    <property type="entry name" value="GEO12009P1"/>
    <property type="match status" value="1"/>
</dbReference>
<keyword evidence="9" id="KW-0472">Membrane</keyword>
<dbReference type="OrthoDB" id="2121326at2759"/>
<dbReference type="Proteomes" id="UP000076359">
    <property type="component" value="Unassembled WGS sequence"/>
</dbReference>
<dbReference type="InterPro" id="IPR036249">
    <property type="entry name" value="Thioredoxin-like_sf"/>
</dbReference>
<name>A0A060RXP7_PLARE</name>
<dbReference type="KEGG" id="prei:PRSY57_1344100"/>
<keyword evidence="9" id="KW-1133">Transmembrane helix</keyword>
<evidence type="ECO:0000256" key="3">
    <source>
        <dbReference type="ARBA" id="ARBA00022729"/>
    </source>
</evidence>
<keyword evidence="4" id="KW-0249">Electron transport</keyword>